<feature type="transmembrane region" description="Helical" evidence="1">
    <location>
        <begin position="7"/>
        <end position="28"/>
    </location>
</feature>
<organism evidence="2 3">
    <name type="scientific">Synechococcus phage S-MbCM6</name>
    <dbReference type="NCBI Taxonomy" id="3126011"/>
    <lineage>
        <taxon>Viruses</taxon>
        <taxon>Duplodnaviria</taxon>
        <taxon>Heunggongvirae</taxon>
        <taxon>Uroviricota</taxon>
        <taxon>Caudoviricetes</taxon>
        <taxon>Pantevenvirales</taxon>
        <taxon>Kyanoviridae</taxon>
        <taxon>Namakavirus</taxon>
        <taxon>Namakavirus smbcm6</taxon>
    </lineage>
</organism>
<keyword evidence="1" id="KW-0812">Transmembrane</keyword>
<dbReference type="Proteomes" id="UP000007596">
    <property type="component" value="Segment"/>
</dbReference>
<evidence type="ECO:0000256" key="1">
    <source>
        <dbReference type="SAM" id="Phobius"/>
    </source>
</evidence>
<keyword evidence="1" id="KW-1133">Transmembrane helix</keyword>
<protein>
    <submittedName>
        <fullName evidence="2">Plasmid stability protein</fullName>
    </submittedName>
</protein>
<evidence type="ECO:0000313" key="3">
    <source>
        <dbReference type="Proteomes" id="UP000007596"/>
    </source>
</evidence>
<accession>H8ZMQ3</accession>
<sequence>MQKLINGVALLSGLVSLSIVGGGAYLYMLKDALIESATAAATKAATEAVTSALPGMLDAAMPEVPELPSATGGALPF</sequence>
<keyword evidence="1" id="KW-0472">Membrane</keyword>
<dbReference type="KEGG" id="vg:14005648"/>
<proteinExistence type="predicted"/>
<dbReference type="EMBL" id="JN371768">
    <property type="protein sequence ID" value="AFD02764.1"/>
    <property type="molecule type" value="Genomic_DNA"/>
</dbReference>
<dbReference type="RefSeq" id="YP_007001874.1">
    <property type="nucleotide sequence ID" value="NC_019444.1"/>
</dbReference>
<keyword evidence="3" id="KW-1185">Reference proteome</keyword>
<reference evidence="2 3" key="1">
    <citation type="journal article" date="2014" name="Nature">
        <title>Viral tagging reveals discrete populations in Synechococcus viral genome sequence space.</title>
        <authorList>
            <person name="Deng L."/>
            <person name="Ignacio Espinoza J.C."/>
            <person name="Gregory A.C."/>
            <person name="Poulos B.T."/>
            <person name="Weitz J.S."/>
            <person name="Hugenholtz P."/>
            <person name="Sullivan M.B."/>
        </authorList>
    </citation>
    <scope>NUCLEOTIDE SEQUENCE [LARGE SCALE GENOMIC DNA]</scope>
</reference>
<evidence type="ECO:0000313" key="2">
    <source>
        <dbReference type="EMBL" id="AFD02764.1"/>
    </source>
</evidence>
<dbReference type="GeneID" id="14005648"/>
<name>H8ZMQ3_9CAUD</name>